<evidence type="ECO:0000256" key="2">
    <source>
        <dbReference type="SAM" id="Phobius"/>
    </source>
</evidence>
<sequence>MSGWIRADSGLYVPARSTDSASSGGGTNEAGPRPAQCGGGTSEAGRSTTAASWIQAVAALAATVVSSMALVIAVSALRDQQQVDSRAMDRFDRRYAERVSWWATRRDRGTVNIQNRSPVPVLDVTLLMVEVTDVDERKFSGTHQRRIGVQISDLPPCTLTVADLSEPVMSDRIDRALRDADVIPRPHTDGGRLPEDGAVLTYAVRFHDGTALWERERSDLRQLHGSLAEKDLTIIATTQSTQPVTDCGTDG</sequence>
<dbReference type="AlphaFoldDB" id="A0A1C5H138"/>
<evidence type="ECO:0000313" key="3">
    <source>
        <dbReference type="EMBL" id="SCG39710.1"/>
    </source>
</evidence>
<organism evidence="3 4">
    <name type="scientific">Micromonospora coxensis</name>
    <dbReference type="NCBI Taxonomy" id="356852"/>
    <lineage>
        <taxon>Bacteria</taxon>
        <taxon>Bacillati</taxon>
        <taxon>Actinomycetota</taxon>
        <taxon>Actinomycetes</taxon>
        <taxon>Micromonosporales</taxon>
        <taxon>Micromonosporaceae</taxon>
        <taxon>Micromonospora</taxon>
    </lineage>
</organism>
<keyword evidence="2" id="KW-1133">Transmembrane helix</keyword>
<feature type="region of interest" description="Disordered" evidence="1">
    <location>
        <begin position="15"/>
        <end position="45"/>
    </location>
</feature>
<dbReference type="EMBL" id="LT607753">
    <property type="protein sequence ID" value="SCG39710.1"/>
    <property type="molecule type" value="Genomic_DNA"/>
</dbReference>
<protein>
    <submittedName>
        <fullName evidence="3">Uncharacterized protein</fullName>
    </submittedName>
</protein>
<keyword evidence="4" id="KW-1185">Reference proteome</keyword>
<evidence type="ECO:0000256" key="1">
    <source>
        <dbReference type="SAM" id="MobiDB-lite"/>
    </source>
</evidence>
<proteinExistence type="predicted"/>
<feature type="transmembrane region" description="Helical" evidence="2">
    <location>
        <begin position="53"/>
        <end position="77"/>
    </location>
</feature>
<evidence type="ECO:0000313" key="4">
    <source>
        <dbReference type="Proteomes" id="UP000198215"/>
    </source>
</evidence>
<keyword evidence="2" id="KW-0472">Membrane</keyword>
<accession>A0A1C5H138</accession>
<dbReference type="Proteomes" id="UP000198215">
    <property type="component" value="Chromosome I"/>
</dbReference>
<keyword evidence="2" id="KW-0812">Transmembrane</keyword>
<name>A0A1C5H138_9ACTN</name>
<reference evidence="4" key="1">
    <citation type="submission" date="2016-06" db="EMBL/GenBank/DDBJ databases">
        <authorList>
            <person name="Varghese N."/>
            <person name="Submissions Spin"/>
        </authorList>
    </citation>
    <scope>NUCLEOTIDE SEQUENCE [LARGE SCALE GENOMIC DNA]</scope>
    <source>
        <strain evidence="4">DSM 45161</strain>
    </source>
</reference>
<dbReference type="RefSeq" id="WP_088974581.1">
    <property type="nucleotide sequence ID" value="NZ_LT607753.1"/>
</dbReference>
<gene>
    <name evidence="3" type="ORF">GA0070614_0664</name>
</gene>
<dbReference type="OrthoDB" id="4240740at2"/>